<dbReference type="EMBL" id="CM056743">
    <property type="protein sequence ID" value="KAJ8674327.1"/>
    <property type="molecule type" value="Genomic_DNA"/>
</dbReference>
<evidence type="ECO:0000313" key="2">
    <source>
        <dbReference type="Proteomes" id="UP001239111"/>
    </source>
</evidence>
<accession>A0ACC2NTB4</accession>
<dbReference type="Proteomes" id="UP001239111">
    <property type="component" value="Chromosome 3"/>
</dbReference>
<keyword evidence="2" id="KW-1185">Reference proteome</keyword>
<reference evidence="1" key="1">
    <citation type="submission" date="2023-04" db="EMBL/GenBank/DDBJ databases">
        <title>A chromosome-level genome assembly of the parasitoid wasp Eretmocerus hayati.</title>
        <authorList>
            <person name="Zhong Y."/>
            <person name="Liu S."/>
            <person name="Liu Y."/>
        </authorList>
    </citation>
    <scope>NUCLEOTIDE SEQUENCE</scope>
    <source>
        <strain evidence="1">ZJU_SS_LIU_2023</strain>
    </source>
</reference>
<proteinExistence type="predicted"/>
<organism evidence="1 2">
    <name type="scientific">Eretmocerus hayati</name>
    <dbReference type="NCBI Taxonomy" id="131215"/>
    <lineage>
        <taxon>Eukaryota</taxon>
        <taxon>Metazoa</taxon>
        <taxon>Ecdysozoa</taxon>
        <taxon>Arthropoda</taxon>
        <taxon>Hexapoda</taxon>
        <taxon>Insecta</taxon>
        <taxon>Pterygota</taxon>
        <taxon>Neoptera</taxon>
        <taxon>Endopterygota</taxon>
        <taxon>Hymenoptera</taxon>
        <taxon>Apocrita</taxon>
        <taxon>Proctotrupomorpha</taxon>
        <taxon>Chalcidoidea</taxon>
        <taxon>Aphelinidae</taxon>
        <taxon>Aphelininae</taxon>
        <taxon>Eretmocerus</taxon>
    </lineage>
</organism>
<name>A0ACC2NTB4_9HYME</name>
<comment type="caution">
    <text evidence="1">The sequence shown here is derived from an EMBL/GenBank/DDBJ whole genome shotgun (WGS) entry which is preliminary data.</text>
</comment>
<evidence type="ECO:0000313" key="1">
    <source>
        <dbReference type="EMBL" id="KAJ8674327.1"/>
    </source>
</evidence>
<sequence>MAEKAALIARLVASSVTAATKAGKIIRDVMSGGELQIIEKKKNDIQTEADRSAQKCIVTSLSKQFPDVTIIGEEGPSDSDVPSEWIVTDMDEEVLNVKLPEELQNISAEDLCVWVDPLDGTREYAQGLVEHVTVLVGVAVKDKAIGGVIHQPYFKNTETGSLGRTIWGIDGVGIGGFKTIPPPDGKRIITTTRSHLNSTVQAALDALQPDEIVQVGGAGHKVMLLLEGRAHAYVFASKGCKRWDTCAPEAILYAAGGKLTDLHGERYPYNSDTAHPNKGGVLATAPGQEHQWYLNRIPSEVRQKLV</sequence>
<gene>
    <name evidence="1" type="ORF">QAD02_005589</name>
</gene>
<protein>
    <submittedName>
        <fullName evidence="1">Uncharacterized protein</fullName>
    </submittedName>
</protein>